<feature type="domain" description="CNA-B" evidence="8">
    <location>
        <begin position="705"/>
        <end position="781"/>
    </location>
</feature>
<evidence type="ECO:0000256" key="2">
    <source>
        <dbReference type="ARBA" id="ARBA00022512"/>
    </source>
</evidence>
<feature type="domain" description="CNA-B" evidence="8">
    <location>
        <begin position="611"/>
        <end position="697"/>
    </location>
</feature>
<dbReference type="GO" id="GO:0005975">
    <property type="term" value="P:carbohydrate metabolic process"/>
    <property type="evidence" value="ECO:0007669"/>
    <property type="project" value="UniProtKB-ARBA"/>
</dbReference>
<dbReference type="Pfam" id="PF17961">
    <property type="entry name" value="Big_8"/>
    <property type="match status" value="1"/>
</dbReference>
<feature type="domain" description="SDR-like Ig" evidence="10">
    <location>
        <begin position="52"/>
        <end position="146"/>
    </location>
</feature>
<dbReference type="eggNOG" id="COG4932">
    <property type="taxonomic scope" value="Bacteria"/>
</dbReference>
<dbReference type="CDD" id="cd00222">
    <property type="entry name" value="CollagenBindB"/>
    <property type="match status" value="4"/>
</dbReference>
<dbReference type="GO" id="GO:0005518">
    <property type="term" value="F:collagen binding"/>
    <property type="evidence" value="ECO:0007669"/>
    <property type="project" value="InterPro"/>
</dbReference>
<dbReference type="SUPFAM" id="SSF49478">
    <property type="entry name" value="Cna protein B-type domain"/>
    <property type="match status" value="5"/>
</dbReference>
<dbReference type="InterPro" id="IPR008966">
    <property type="entry name" value="Adhesion_dom_sf"/>
</dbReference>
<evidence type="ECO:0000313" key="12">
    <source>
        <dbReference type="Proteomes" id="UP000019155"/>
    </source>
</evidence>
<dbReference type="Gene3D" id="2.60.40.10">
    <property type="entry name" value="Immunoglobulins"/>
    <property type="match status" value="1"/>
</dbReference>
<evidence type="ECO:0000256" key="6">
    <source>
        <dbReference type="SAM" id="SignalP"/>
    </source>
</evidence>
<evidence type="ECO:0000259" key="9">
    <source>
        <dbReference type="Pfam" id="PF17802"/>
    </source>
</evidence>
<dbReference type="OrthoDB" id="3197056at2"/>
<reference evidence="11 12" key="1">
    <citation type="journal article" date="2014" name="Genome Announc.">
        <title>The Genome Sequence of Bifidobacterium moukalabense DSM 27321 Highlights the Close Phylogenetic Relatedness with the Bifidobacterium dentium Taxon.</title>
        <authorList>
            <person name="Lugli G.A."/>
            <person name="Duranti S."/>
            <person name="Milani C."/>
            <person name="Turroni F."/>
            <person name="Viappiani A."/>
            <person name="Mangifesta M."/>
            <person name="van Sinderen D."/>
            <person name="Ventura M."/>
        </authorList>
    </citation>
    <scope>NUCLEOTIDE SEQUENCE [LARGE SCALE GENOMIC DNA]</scope>
    <source>
        <strain evidence="11 12">DSM 27321</strain>
    </source>
</reference>
<dbReference type="Pfam" id="PF05737">
    <property type="entry name" value="Collagen_bind"/>
    <property type="match status" value="1"/>
</dbReference>
<dbReference type="Gene3D" id="2.60.40.1140">
    <property type="entry name" value="Collagen-binding surface protein Cna, B-type domain"/>
    <property type="match status" value="4"/>
</dbReference>
<sequence length="782" mass="83848">MRRMTKWVSAVLSFGLCLFIGFTQTVAQAAELPNVITGASVTDSNGKTPVKVGPWQPFKINFDFSLPNHTVHAGDTTTIELPNGFKGAAPTDFEIKDGANVIARGKIDPSLTTYTITYTNYAENKSDISGKFSINAQVDSGVHQTSGVLPVKPKASGQTVDAGTIDYTVKKQSAETIIKAGWAKGYDTTKGVWQIKLNQDAKGFANAVIDDQMITPGQTYISGTLQVFSGTWQFDGVSYKFTNQSDVTSQYLSGFTETGTSFRLNIGAVPAATGLLVQYETQVAWTPVPGEKFENKATLTDGTAQKSSKAQYVIPSAGGTGEGYDFTINIKKTDEGGAPLAGAVFDVIRTRSGLSVGQVTTDANGRASLNKMLRDDYTVKETTAPSGYQVAADQSIASSDFSLATREVTKTFVDKEIPKTVDVHVKKVWDDANNHDGLRPSSVTVHLLADGADTGKKLTLNDAGQWQGSFTGLAEKNTAGHKIAYAVSEDPTAAHYTATVTGSVANGFTITNSHTPEIVSIKVVKKWVGPRSGSVNVHLLADGVDTGQSLILDEAGDWKGAFTDLRRYTADGRQIAYTVSEDPVDGYTGEVTGDMASGFTVTNTNVQTTRVAGTKTWDDDGNRDGVRPDSITVNLLRDGKKVDAVQVSAGADGSWTYAFENLPKYDRHDGHRYDYTVGEDAVKDYATKVDGFDLTNSYTPGRTSVSVSKVWKDSNDKEHRRPKSVKVQLYADGAAQGAPVELSGANHWANTWTGLYQKKSGKSVAYTVKEIGTVDGYTGEVT</sequence>
<evidence type="ECO:0000313" key="11">
    <source>
        <dbReference type="EMBL" id="ETY72436.1"/>
    </source>
</evidence>
<dbReference type="Gene3D" id="2.60.40.740">
    <property type="match status" value="1"/>
</dbReference>
<protein>
    <submittedName>
        <fullName evidence="11">LPXTG-motif cell wall anchor domain-containing protein</fullName>
    </submittedName>
</protein>
<dbReference type="InterPro" id="IPR041171">
    <property type="entry name" value="SDR_Ig"/>
</dbReference>
<dbReference type="Pfam" id="PF05738">
    <property type="entry name" value="Cna_B"/>
    <property type="match status" value="4"/>
</dbReference>
<organism evidence="11 12">
    <name type="scientific">Bifidobacterium moukalabense DSM 27321</name>
    <dbReference type="NCBI Taxonomy" id="1435051"/>
    <lineage>
        <taxon>Bacteria</taxon>
        <taxon>Bacillati</taxon>
        <taxon>Actinomycetota</taxon>
        <taxon>Actinomycetes</taxon>
        <taxon>Bifidobacteriales</taxon>
        <taxon>Bifidobacteriaceae</taxon>
        <taxon>Bifidobacterium</taxon>
    </lineage>
</organism>
<evidence type="ECO:0000259" key="7">
    <source>
        <dbReference type="Pfam" id="PF05737"/>
    </source>
</evidence>
<name>W4NDA0_9BIFI</name>
<comment type="subcellular location">
    <subcellularLocation>
        <location evidence="1">Secreted</location>
        <location evidence="1">Cell wall</location>
        <topology evidence="1">Peptidoglycan-anchor</topology>
    </subcellularLocation>
</comment>
<feature type="domain" description="CNA-B" evidence="8">
    <location>
        <begin position="423"/>
        <end position="513"/>
    </location>
</feature>
<proteinExistence type="predicted"/>
<dbReference type="InterPro" id="IPR011252">
    <property type="entry name" value="Fibrogen-bd_dom1"/>
</dbReference>
<evidence type="ECO:0000259" key="10">
    <source>
        <dbReference type="Pfam" id="PF17961"/>
    </source>
</evidence>
<feature type="domain" description="SpaA-like prealbumin fold" evidence="9">
    <location>
        <begin position="327"/>
        <end position="393"/>
    </location>
</feature>
<dbReference type="InterPro" id="IPR013783">
    <property type="entry name" value="Ig-like_fold"/>
</dbReference>
<dbReference type="Gene3D" id="2.60.40.1280">
    <property type="match status" value="1"/>
</dbReference>
<dbReference type="Pfam" id="PF17802">
    <property type="entry name" value="SpaA"/>
    <property type="match status" value="1"/>
</dbReference>
<evidence type="ECO:0000256" key="1">
    <source>
        <dbReference type="ARBA" id="ARBA00004168"/>
    </source>
</evidence>
<feature type="chain" id="PRO_5004845167" evidence="6">
    <location>
        <begin position="30"/>
        <end position="782"/>
    </location>
</feature>
<keyword evidence="3" id="KW-0964">Secreted</keyword>
<evidence type="ECO:0000259" key="8">
    <source>
        <dbReference type="Pfam" id="PF05738"/>
    </source>
</evidence>
<dbReference type="STRING" id="1435051.BMOU_0458"/>
<dbReference type="Proteomes" id="UP000019155">
    <property type="component" value="Unassembled WGS sequence"/>
</dbReference>
<comment type="caution">
    <text evidence="11">The sequence shown here is derived from an EMBL/GenBank/DDBJ whole genome shotgun (WGS) entry which is preliminary data.</text>
</comment>
<feature type="non-terminal residue" evidence="11">
    <location>
        <position position="782"/>
    </location>
</feature>
<feature type="domain" description="Collagen binding" evidence="7">
    <location>
        <begin position="175"/>
        <end position="308"/>
    </location>
</feature>
<dbReference type="GO" id="GO:0007155">
    <property type="term" value="P:cell adhesion"/>
    <property type="evidence" value="ECO:0007669"/>
    <property type="project" value="InterPro"/>
</dbReference>
<accession>W4NDA0</accession>
<keyword evidence="12" id="KW-1185">Reference proteome</keyword>
<keyword evidence="2" id="KW-0134">Cell wall</keyword>
<dbReference type="InterPro" id="IPR008456">
    <property type="entry name" value="Collagen-bd_dom"/>
</dbReference>
<evidence type="ECO:0000256" key="4">
    <source>
        <dbReference type="ARBA" id="ARBA00022729"/>
    </source>
</evidence>
<dbReference type="InterPro" id="IPR041033">
    <property type="entry name" value="SpaA_PFL_dom_1"/>
</dbReference>
<keyword evidence="5" id="KW-0572">Peptidoglycan-anchor</keyword>
<evidence type="ECO:0000256" key="3">
    <source>
        <dbReference type="ARBA" id="ARBA00022525"/>
    </source>
</evidence>
<keyword evidence="4 6" id="KW-0732">Signal</keyword>
<gene>
    <name evidence="11" type="ORF">BMOU_0458</name>
</gene>
<evidence type="ECO:0000256" key="5">
    <source>
        <dbReference type="ARBA" id="ARBA00023088"/>
    </source>
</evidence>
<dbReference type="AlphaFoldDB" id="W4NDA0"/>
<feature type="signal peptide" evidence="6">
    <location>
        <begin position="1"/>
        <end position="29"/>
    </location>
</feature>
<dbReference type="InterPro" id="IPR008454">
    <property type="entry name" value="Collagen-bd_Cna-like_B-typ_dom"/>
</dbReference>
<dbReference type="EMBL" id="AZMV01000001">
    <property type="protein sequence ID" value="ETY72436.1"/>
    <property type="molecule type" value="Genomic_DNA"/>
</dbReference>
<dbReference type="SUPFAM" id="SSF49401">
    <property type="entry name" value="Bacterial adhesins"/>
    <property type="match status" value="2"/>
</dbReference>
<feature type="domain" description="CNA-B" evidence="8">
    <location>
        <begin position="521"/>
        <end position="604"/>
    </location>
</feature>